<protein>
    <submittedName>
        <fullName evidence="1">Predicted 3-hydroxylacyl-ACP dehydratase, HotDog domain</fullName>
    </submittedName>
</protein>
<dbReference type="InterPro" id="IPR029069">
    <property type="entry name" value="HotDog_dom_sf"/>
</dbReference>
<dbReference type="PIRSF" id="PIRSF020565">
    <property type="entry name" value="3Ho_Ac_ACP_DH_prd"/>
    <property type="match status" value="1"/>
</dbReference>
<organism evidence="1 2">
    <name type="scientific">Modicisalibacter xianhensis</name>
    <dbReference type="NCBI Taxonomy" id="442341"/>
    <lineage>
        <taxon>Bacteria</taxon>
        <taxon>Pseudomonadati</taxon>
        <taxon>Pseudomonadota</taxon>
        <taxon>Gammaproteobacteria</taxon>
        <taxon>Oceanospirillales</taxon>
        <taxon>Halomonadaceae</taxon>
        <taxon>Modicisalibacter</taxon>
    </lineage>
</organism>
<dbReference type="EMBL" id="FOPY01000001">
    <property type="protein sequence ID" value="SFH18195.1"/>
    <property type="molecule type" value="Genomic_DNA"/>
</dbReference>
<dbReference type="Pfam" id="PF22817">
    <property type="entry name" value="ApeP-like"/>
    <property type="match status" value="1"/>
</dbReference>
<sequence length="160" mass="17101">MNGSALPTLPCPITPFVPHAQGMCLLERIVEVDETHLAAEATPEAQDLFCWEAAIPAWVGLEWMAQAVAAWAGWQAAAQGKSPTVGFLVGTRRFETVADEFPVERTYRVSVSLDFRADNGLGQFRGTIEDGTTLLAEGSLTVYVPASPAPGDPVISRATT</sequence>
<dbReference type="Gene3D" id="3.10.129.10">
    <property type="entry name" value="Hotdog Thioesterase"/>
    <property type="match status" value="1"/>
</dbReference>
<dbReference type="RefSeq" id="WP_092842705.1">
    <property type="nucleotide sequence ID" value="NZ_FOPY01000001.1"/>
</dbReference>
<name>A0A1I2XXS2_9GAMM</name>
<dbReference type="AlphaFoldDB" id="A0A1I2XXS2"/>
<dbReference type="SUPFAM" id="SSF54637">
    <property type="entry name" value="Thioesterase/thiol ester dehydrase-isomerase"/>
    <property type="match status" value="1"/>
</dbReference>
<gene>
    <name evidence="1" type="ORF">SAMN04487959_101123</name>
</gene>
<dbReference type="STRING" id="442341.SAMN04487959_101123"/>
<reference evidence="1 2" key="1">
    <citation type="submission" date="2016-10" db="EMBL/GenBank/DDBJ databases">
        <authorList>
            <person name="de Groot N.N."/>
        </authorList>
    </citation>
    <scope>NUCLEOTIDE SEQUENCE [LARGE SCALE GENOMIC DNA]</scope>
    <source>
        <strain evidence="1 2">CGMCC 1.6848</strain>
    </source>
</reference>
<keyword evidence="2" id="KW-1185">Reference proteome</keyword>
<evidence type="ECO:0000313" key="2">
    <source>
        <dbReference type="Proteomes" id="UP000199040"/>
    </source>
</evidence>
<dbReference type="InterPro" id="IPR016776">
    <property type="entry name" value="ApeP-like_dehydratase"/>
</dbReference>
<evidence type="ECO:0000313" key="1">
    <source>
        <dbReference type="EMBL" id="SFH18195.1"/>
    </source>
</evidence>
<accession>A0A1I2XXS2</accession>
<proteinExistence type="predicted"/>
<dbReference type="Proteomes" id="UP000199040">
    <property type="component" value="Unassembled WGS sequence"/>
</dbReference>